<reference evidence="2" key="1">
    <citation type="submission" date="2017-02" db="EMBL/GenBank/DDBJ databases">
        <authorList>
            <person name="Varghese N."/>
            <person name="Submissions S."/>
        </authorList>
    </citation>
    <scope>NUCLEOTIDE SEQUENCE [LARGE SCALE GENOMIC DNA]</scope>
    <source>
        <strain evidence="2">DSM 22270</strain>
    </source>
</reference>
<dbReference type="STRING" id="651661.SAMN05660293_04711"/>
<accession>A0A1T5H067</accession>
<dbReference type="AlphaFoldDB" id="A0A1T5H067"/>
<protein>
    <recommendedName>
        <fullName evidence="3">DUF4177 domain-containing protein</fullName>
    </recommendedName>
</protein>
<evidence type="ECO:0000313" key="1">
    <source>
        <dbReference type="EMBL" id="SKC14038.1"/>
    </source>
</evidence>
<dbReference type="Proteomes" id="UP000190897">
    <property type="component" value="Unassembled WGS sequence"/>
</dbReference>
<sequence>MQYKIEQIGAQFSDKDILALESRFSKHASSGYKFHSVFPIQKPGCLGIGSPTTTYVAVYVKE</sequence>
<dbReference type="OrthoDB" id="1495203at2"/>
<dbReference type="EMBL" id="FUZA01000007">
    <property type="protein sequence ID" value="SKC14038.1"/>
    <property type="molecule type" value="Genomic_DNA"/>
</dbReference>
<keyword evidence="2" id="KW-1185">Reference proteome</keyword>
<gene>
    <name evidence="1" type="ORF">SAMN05660293_04711</name>
</gene>
<proteinExistence type="predicted"/>
<evidence type="ECO:0008006" key="3">
    <source>
        <dbReference type="Google" id="ProtNLM"/>
    </source>
</evidence>
<organism evidence="1 2">
    <name type="scientific">Dyadobacter psychrophilus</name>
    <dbReference type="NCBI Taxonomy" id="651661"/>
    <lineage>
        <taxon>Bacteria</taxon>
        <taxon>Pseudomonadati</taxon>
        <taxon>Bacteroidota</taxon>
        <taxon>Cytophagia</taxon>
        <taxon>Cytophagales</taxon>
        <taxon>Spirosomataceae</taxon>
        <taxon>Dyadobacter</taxon>
    </lineage>
</organism>
<name>A0A1T5H067_9BACT</name>
<evidence type="ECO:0000313" key="2">
    <source>
        <dbReference type="Proteomes" id="UP000190897"/>
    </source>
</evidence>